<evidence type="ECO:0000313" key="5">
    <source>
        <dbReference type="EMBL" id="CAF3799793.1"/>
    </source>
</evidence>
<evidence type="ECO:0000313" key="7">
    <source>
        <dbReference type="EMBL" id="CAF3952390.1"/>
    </source>
</evidence>
<dbReference type="Proteomes" id="UP000663823">
    <property type="component" value="Unassembled WGS sequence"/>
</dbReference>
<feature type="compositionally biased region" description="Polar residues" evidence="1">
    <location>
        <begin position="85"/>
        <end position="106"/>
    </location>
</feature>
<gene>
    <name evidence="7" type="ORF">FNK824_LOCUS23301</name>
    <name evidence="6" type="ORF">JBS370_LOCUS20789</name>
    <name evidence="5" type="ORF">OTI717_LOCUS18208</name>
    <name evidence="2" type="ORF">RFH988_LOCUS2338</name>
    <name evidence="3" type="ORF">SEV965_LOCUS7994</name>
    <name evidence="4" type="ORF">ZHD862_LOCUS24758</name>
</gene>
<protein>
    <submittedName>
        <fullName evidence="3">Uncharacterized protein</fullName>
    </submittedName>
</protein>
<proteinExistence type="predicted"/>
<dbReference type="Proteomes" id="UP000663864">
    <property type="component" value="Unassembled WGS sequence"/>
</dbReference>
<feature type="region of interest" description="Disordered" evidence="1">
    <location>
        <begin position="85"/>
        <end position="134"/>
    </location>
</feature>
<evidence type="ECO:0000313" key="3">
    <source>
        <dbReference type="EMBL" id="CAF0946213.1"/>
    </source>
</evidence>
<dbReference type="Proteomes" id="UP000663836">
    <property type="component" value="Unassembled WGS sequence"/>
</dbReference>
<reference evidence="3" key="1">
    <citation type="submission" date="2021-02" db="EMBL/GenBank/DDBJ databases">
        <authorList>
            <person name="Nowell W R."/>
        </authorList>
    </citation>
    <scope>NUCLEOTIDE SEQUENCE</scope>
</reference>
<dbReference type="EMBL" id="CAJNOU010000286">
    <property type="protein sequence ID" value="CAF0946213.1"/>
    <property type="molecule type" value="Genomic_DNA"/>
</dbReference>
<dbReference type="Proteomes" id="UP000663874">
    <property type="component" value="Unassembled WGS sequence"/>
</dbReference>
<comment type="caution">
    <text evidence="3">The sequence shown here is derived from an EMBL/GenBank/DDBJ whole genome shotgun (WGS) entry which is preliminary data.</text>
</comment>
<dbReference type="OrthoDB" id="10059675at2759"/>
<dbReference type="EMBL" id="CAJNOO010000050">
    <property type="protein sequence ID" value="CAF0770501.1"/>
    <property type="molecule type" value="Genomic_DNA"/>
</dbReference>
<organism evidence="3 8">
    <name type="scientific">Rotaria sordida</name>
    <dbReference type="NCBI Taxonomy" id="392033"/>
    <lineage>
        <taxon>Eukaryota</taxon>
        <taxon>Metazoa</taxon>
        <taxon>Spiralia</taxon>
        <taxon>Gnathifera</taxon>
        <taxon>Rotifera</taxon>
        <taxon>Eurotatoria</taxon>
        <taxon>Bdelloidea</taxon>
        <taxon>Philodinida</taxon>
        <taxon>Philodinidae</taxon>
        <taxon>Rotaria</taxon>
    </lineage>
</organism>
<dbReference type="AlphaFoldDB" id="A0A814CSB3"/>
<evidence type="ECO:0000313" key="4">
    <source>
        <dbReference type="EMBL" id="CAF1238687.1"/>
    </source>
</evidence>
<dbReference type="EMBL" id="CAJOBD010002670">
    <property type="protein sequence ID" value="CAF3899331.1"/>
    <property type="molecule type" value="Genomic_DNA"/>
</dbReference>
<name>A0A814CSB3_9BILA</name>
<accession>A0A814CSB3</accession>
<feature type="compositionally biased region" description="Low complexity" evidence="1">
    <location>
        <begin position="107"/>
        <end position="134"/>
    </location>
</feature>
<evidence type="ECO:0000313" key="2">
    <source>
        <dbReference type="EMBL" id="CAF0770501.1"/>
    </source>
</evidence>
<evidence type="ECO:0000256" key="1">
    <source>
        <dbReference type="SAM" id="MobiDB-lite"/>
    </source>
</evidence>
<evidence type="ECO:0000313" key="6">
    <source>
        <dbReference type="EMBL" id="CAF3899331.1"/>
    </source>
</evidence>
<dbReference type="Proteomes" id="UP000663889">
    <property type="component" value="Unassembled WGS sequence"/>
</dbReference>
<dbReference type="EMBL" id="CAJOBE010004902">
    <property type="protein sequence ID" value="CAF3952390.1"/>
    <property type="molecule type" value="Genomic_DNA"/>
</dbReference>
<dbReference type="EMBL" id="CAJOAX010002486">
    <property type="protein sequence ID" value="CAF3799793.1"/>
    <property type="molecule type" value="Genomic_DNA"/>
</dbReference>
<dbReference type="Proteomes" id="UP000663882">
    <property type="component" value="Unassembled WGS sequence"/>
</dbReference>
<sequence length="351" mass="39733">MTDIPLQFSIIDLNPMLLKKRKSSASNNNLLNNNYLRSRPMTSNGTLPIITVPSFSNFKEKLLRMATNKKSITLFNTPIESSMTQIKPRTISSNRSNASTKPKSSLSHPTTATTTTRPTTSHRTNYQQQQQQQQSTQLLYVVNTPTPSHQSVSPHLAHTYFNPSPQQHSIVHRSQYQYGHFLAHLRKQSLARTRRKQQQEQGHTDNIETTITFNLNKNQTSQTFQSSSNYSIGSLTTDSSSTPIISITAKRPERPISNYRQFQRSIKNFRLNSIQQSQTQISKDLTEQQLLSLQSSSLLITPRNSVVDETGTSTIIKPSCDLHLNDDMLNYCYVSGDSGIKYQGQMFPTAF</sequence>
<dbReference type="EMBL" id="CAJNOT010001706">
    <property type="protein sequence ID" value="CAF1238687.1"/>
    <property type="molecule type" value="Genomic_DNA"/>
</dbReference>
<evidence type="ECO:0000313" key="8">
    <source>
        <dbReference type="Proteomes" id="UP000663889"/>
    </source>
</evidence>